<feature type="signal peptide" evidence="2">
    <location>
        <begin position="1"/>
        <end position="28"/>
    </location>
</feature>
<reference evidence="3 4" key="1">
    <citation type="journal article" date="2024" name="Chem. Sci.">
        <title>Discovery of megapolipeptins by genome mining of a Burkholderiales bacteria collection.</title>
        <authorList>
            <person name="Paulo B.S."/>
            <person name="Recchia M.J.J."/>
            <person name="Lee S."/>
            <person name="Fergusson C.H."/>
            <person name="Romanowski S.B."/>
            <person name="Hernandez A."/>
            <person name="Krull N."/>
            <person name="Liu D.Y."/>
            <person name="Cavanagh H."/>
            <person name="Bos A."/>
            <person name="Gray C.A."/>
            <person name="Murphy B.T."/>
            <person name="Linington R.G."/>
            <person name="Eustaquio A.S."/>
        </authorList>
    </citation>
    <scope>NUCLEOTIDE SEQUENCE [LARGE SCALE GENOMIC DNA]</scope>
    <source>
        <strain evidence="3 4">RL17-350-BIC-E</strain>
    </source>
</reference>
<feature type="compositionally biased region" description="Gly residues" evidence="1">
    <location>
        <begin position="30"/>
        <end position="41"/>
    </location>
</feature>
<feature type="compositionally biased region" description="Basic and acidic residues" evidence="1">
    <location>
        <begin position="58"/>
        <end position="81"/>
    </location>
</feature>
<evidence type="ECO:0000313" key="4">
    <source>
        <dbReference type="Proteomes" id="UP001629392"/>
    </source>
</evidence>
<dbReference type="RefSeq" id="WP_408154676.1">
    <property type="nucleotide sequence ID" value="NZ_JAQQCL010000016.1"/>
</dbReference>
<protein>
    <submittedName>
        <fullName evidence="3">DUF4148 domain-containing protein</fullName>
    </submittedName>
</protein>
<keyword evidence="2" id="KW-0732">Signal</keyword>
<keyword evidence="4" id="KW-1185">Reference proteome</keyword>
<sequence>MSSSPAKKLAVLLASVVLSVAAAAPAFAQSGGGGGGGGPAGEGSDAAKATTGTKPHTTKAERKAARKEARAKKNAELKQLEAHGYQPSRNDPNYPADIQNAQKKAGIGAAASQ</sequence>
<feature type="region of interest" description="Disordered" evidence="1">
    <location>
        <begin position="27"/>
        <end position="113"/>
    </location>
</feature>
<proteinExistence type="predicted"/>
<evidence type="ECO:0000313" key="3">
    <source>
        <dbReference type="EMBL" id="MFM0718717.1"/>
    </source>
</evidence>
<comment type="caution">
    <text evidence="3">The sequence shown here is derived from an EMBL/GenBank/DDBJ whole genome shotgun (WGS) entry which is preliminary data.</text>
</comment>
<accession>A0ABW9EI37</accession>
<gene>
    <name evidence="3" type="ORF">PQQ73_20510</name>
</gene>
<feature type="chain" id="PRO_5046481732" evidence="2">
    <location>
        <begin position="29"/>
        <end position="113"/>
    </location>
</feature>
<evidence type="ECO:0000256" key="2">
    <source>
        <dbReference type="SAM" id="SignalP"/>
    </source>
</evidence>
<dbReference type="Proteomes" id="UP001629392">
    <property type="component" value="Unassembled WGS sequence"/>
</dbReference>
<evidence type="ECO:0000256" key="1">
    <source>
        <dbReference type="SAM" id="MobiDB-lite"/>
    </source>
</evidence>
<dbReference type="EMBL" id="JAQQCL010000016">
    <property type="protein sequence ID" value="MFM0718717.1"/>
    <property type="molecule type" value="Genomic_DNA"/>
</dbReference>
<organism evidence="3 4">
    <name type="scientific">Paraburkholderia strydomiana</name>
    <dbReference type="NCBI Taxonomy" id="1245417"/>
    <lineage>
        <taxon>Bacteria</taxon>
        <taxon>Pseudomonadati</taxon>
        <taxon>Pseudomonadota</taxon>
        <taxon>Betaproteobacteria</taxon>
        <taxon>Burkholderiales</taxon>
        <taxon>Burkholderiaceae</taxon>
        <taxon>Paraburkholderia</taxon>
    </lineage>
</organism>
<name>A0ABW9EI37_9BURK</name>